<feature type="region of interest" description="Disordered" evidence="1">
    <location>
        <begin position="86"/>
        <end position="110"/>
    </location>
</feature>
<dbReference type="Proteomes" id="UP001054889">
    <property type="component" value="Unassembled WGS sequence"/>
</dbReference>
<reference evidence="2" key="2">
    <citation type="submission" date="2021-12" db="EMBL/GenBank/DDBJ databases">
        <title>Resequencing data analysis of finger millet.</title>
        <authorList>
            <person name="Hatakeyama M."/>
            <person name="Aluri S."/>
            <person name="Balachadran M.T."/>
            <person name="Sivarajan S.R."/>
            <person name="Poveda L."/>
            <person name="Shimizu-Inatsugi R."/>
            <person name="Schlapbach R."/>
            <person name="Sreeman S.M."/>
            <person name="Shimizu K.K."/>
        </authorList>
    </citation>
    <scope>NUCLEOTIDE SEQUENCE</scope>
</reference>
<accession>A0AAV5DV87</accession>
<gene>
    <name evidence="2" type="primary">gb00812</name>
    <name evidence="2" type="ORF">PR202_gb00812</name>
</gene>
<protein>
    <submittedName>
        <fullName evidence="2">Uncharacterized protein</fullName>
    </submittedName>
</protein>
<evidence type="ECO:0000313" key="3">
    <source>
        <dbReference type="Proteomes" id="UP001054889"/>
    </source>
</evidence>
<feature type="region of interest" description="Disordered" evidence="1">
    <location>
        <begin position="1"/>
        <end position="46"/>
    </location>
</feature>
<dbReference type="AlphaFoldDB" id="A0AAV5DV87"/>
<keyword evidence="3" id="KW-1185">Reference proteome</keyword>
<sequence>MASEGAAPLGAAPLDAAPPGGTTSLMSRLPTVEDTSPDTTPHGLSFSSSNAAVVVGASDAASASSFFDPMHFCYDAAPSLSFPIARSSKELGGGKRKPPNPNRQQQLSPG</sequence>
<feature type="compositionally biased region" description="Low complexity" evidence="1">
    <location>
        <begin position="1"/>
        <end position="21"/>
    </location>
</feature>
<proteinExistence type="predicted"/>
<dbReference type="EMBL" id="BQKI01000071">
    <property type="protein sequence ID" value="GJN14037.1"/>
    <property type="molecule type" value="Genomic_DNA"/>
</dbReference>
<evidence type="ECO:0000313" key="2">
    <source>
        <dbReference type="EMBL" id="GJN14037.1"/>
    </source>
</evidence>
<organism evidence="2 3">
    <name type="scientific">Eleusine coracana subsp. coracana</name>
    <dbReference type="NCBI Taxonomy" id="191504"/>
    <lineage>
        <taxon>Eukaryota</taxon>
        <taxon>Viridiplantae</taxon>
        <taxon>Streptophyta</taxon>
        <taxon>Embryophyta</taxon>
        <taxon>Tracheophyta</taxon>
        <taxon>Spermatophyta</taxon>
        <taxon>Magnoliopsida</taxon>
        <taxon>Liliopsida</taxon>
        <taxon>Poales</taxon>
        <taxon>Poaceae</taxon>
        <taxon>PACMAD clade</taxon>
        <taxon>Chloridoideae</taxon>
        <taxon>Cynodonteae</taxon>
        <taxon>Eleusininae</taxon>
        <taxon>Eleusine</taxon>
    </lineage>
</organism>
<comment type="caution">
    <text evidence="2">The sequence shown here is derived from an EMBL/GenBank/DDBJ whole genome shotgun (WGS) entry which is preliminary data.</text>
</comment>
<evidence type="ECO:0000256" key="1">
    <source>
        <dbReference type="SAM" id="MobiDB-lite"/>
    </source>
</evidence>
<name>A0AAV5DV87_ELECO</name>
<reference evidence="2" key="1">
    <citation type="journal article" date="2018" name="DNA Res.">
        <title>Multiple hybrid de novo genome assembly of finger millet, an orphan allotetraploid crop.</title>
        <authorList>
            <person name="Hatakeyama M."/>
            <person name="Aluri S."/>
            <person name="Balachadran M.T."/>
            <person name="Sivarajan S.R."/>
            <person name="Patrignani A."/>
            <person name="Gruter S."/>
            <person name="Poveda L."/>
            <person name="Shimizu-Inatsugi R."/>
            <person name="Baeten J."/>
            <person name="Francoijs K.J."/>
            <person name="Nataraja K.N."/>
            <person name="Reddy Y.A.N."/>
            <person name="Phadnis S."/>
            <person name="Ravikumar R.L."/>
            <person name="Schlapbach R."/>
            <person name="Sreeman S.M."/>
            <person name="Shimizu K.K."/>
        </authorList>
    </citation>
    <scope>NUCLEOTIDE SEQUENCE</scope>
</reference>